<keyword evidence="1" id="KW-0456">Lyase</keyword>
<keyword evidence="4" id="KW-1185">Reference proteome</keyword>
<dbReference type="Gene3D" id="3.90.850.10">
    <property type="entry name" value="Fumarylacetoacetase-like, C-terminal domain"/>
    <property type="match status" value="1"/>
</dbReference>
<name>A0A0U3AEC1_9ALTE</name>
<dbReference type="STRING" id="1526571.AT746_01260"/>
<dbReference type="AlphaFoldDB" id="A0A0U3AEC1"/>
<evidence type="ECO:0000256" key="1">
    <source>
        <dbReference type="ARBA" id="ARBA00023239"/>
    </source>
</evidence>
<dbReference type="KEGG" id="lal:AT746_01260"/>
<dbReference type="PANTHER" id="PTHR30143">
    <property type="entry name" value="ACID HYDRATASE"/>
    <property type="match status" value="1"/>
</dbReference>
<dbReference type="OrthoDB" id="9792137at2"/>
<dbReference type="Proteomes" id="UP000068447">
    <property type="component" value="Chromosome"/>
</dbReference>
<dbReference type="SUPFAM" id="SSF56529">
    <property type="entry name" value="FAH"/>
    <property type="match status" value="1"/>
</dbReference>
<dbReference type="Pfam" id="PF01557">
    <property type="entry name" value="FAA_hydrolase"/>
    <property type="match status" value="1"/>
</dbReference>
<dbReference type="PANTHER" id="PTHR30143:SF0">
    <property type="entry name" value="2-KETO-4-PENTENOATE HYDRATASE"/>
    <property type="match status" value="1"/>
</dbReference>
<feature type="domain" description="Fumarylacetoacetase-like C-terminal" evidence="2">
    <location>
        <begin position="78"/>
        <end position="260"/>
    </location>
</feature>
<dbReference type="InterPro" id="IPR036663">
    <property type="entry name" value="Fumarylacetoacetase_C_sf"/>
</dbReference>
<dbReference type="GO" id="GO:0005737">
    <property type="term" value="C:cytoplasm"/>
    <property type="evidence" value="ECO:0007669"/>
    <property type="project" value="TreeGrafter"/>
</dbReference>
<dbReference type="EMBL" id="CP013650">
    <property type="protein sequence ID" value="ALS97041.1"/>
    <property type="molecule type" value="Genomic_DNA"/>
</dbReference>
<reference evidence="3 4" key="1">
    <citation type="submission" date="2015-12" db="EMBL/GenBank/DDBJ databases">
        <title>Complete genome of Lacimicrobium alkaliphilum KCTC 32984.</title>
        <authorList>
            <person name="Kim S.-G."/>
            <person name="Lee Y.-J."/>
        </authorList>
    </citation>
    <scope>NUCLEOTIDE SEQUENCE [LARGE SCALE GENOMIC DNA]</scope>
    <source>
        <strain evidence="3 4">YelD216</strain>
    </source>
</reference>
<evidence type="ECO:0000313" key="3">
    <source>
        <dbReference type="EMBL" id="ALS97041.1"/>
    </source>
</evidence>
<evidence type="ECO:0000259" key="2">
    <source>
        <dbReference type="Pfam" id="PF01557"/>
    </source>
</evidence>
<dbReference type="RefSeq" id="WP_062475348.1">
    <property type="nucleotide sequence ID" value="NZ_CP013650.1"/>
</dbReference>
<dbReference type="InterPro" id="IPR011234">
    <property type="entry name" value="Fumarylacetoacetase-like_C"/>
</dbReference>
<proteinExistence type="predicted"/>
<protein>
    <submittedName>
        <fullName evidence="3">2-keto-4-pentenoate hydratase</fullName>
    </submittedName>
</protein>
<sequence length="272" mass="28973">MTIPCGKAEQQAALQLRQATETFVPCQPVRSLLTEPSLESAYRVQELNTRHWQQQGRRLVGRKIGLTSKVVQTQLGVDQPDFGALFADMAIAEGEEISASRLLQPKIEAEIALVLEKDLSMEQPTAADVIRATAFALPALEIVDSRVANWDINILDTIADNASSGLYVLGSQPVSLSQLDLKSCAMALWKRGEPVSSGAGVACLGNPLSAALWLARTMSRFGQPLKEGDTILTGALGPMVPVQPGDVFDCTISGLGNVSACFASQPEQGAQA</sequence>
<gene>
    <name evidence="3" type="ORF">AT746_01260</name>
</gene>
<accession>A0A0U3AEC1</accession>
<dbReference type="InterPro" id="IPR050772">
    <property type="entry name" value="Hydratase-Decarb/MhpD_sf"/>
</dbReference>
<dbReference type="GO" id="GO:0008684">
    <property type="term" value="F:2-oxopent-4-enoate hydratase activity"/>
    <property type="evidence" value="ECO:0007669"/>
    <property type="project" value="TreeGrafter"/>
</dbReference>
<evidence type="ECO:0000313" key="4">
    <source>
        <dbReference type="Proteomes" id="UP000068447"/>
    </source>
</evidence>
<organism evidence="3 4">
    <name type="scientific">Lacimicrobium alkaliphilum</name>
    <dbReference type="NCBI Taxonomy" id="1526571"/>
    <lineage>
        <taxon>Bacteria</taxon>
        <taxon>Pseudomonadati</taxon>
        <taxon>Pseudomonadota</taxon>
        <taxon>Gammaproteobacteria</taxon>
        <taxon>Alteromonadales</taxon>
        <taxon>Alteromonadaceae</taxon>
        <taxon>Lacimicrobium</taxon>
    </lineage>
</organism>